<feature type="region of interest" description="Disordered" evidence="7">
    <location>
        <begin position="1"/>
        <end position="21"/>
    </location>
</feature>
<feature type="compositionally biased region" description="Polar residues" evidence="7">
    <location>
        <begin position="1"/>
        <end position="11"/>
    </location>
</feature>
<evidence type="ECO:0000313" key="9">
    <source>
        <dbReference type="EMBL" id="MFC7317987.1"/>
    </source>
</evidence>
<sequence length="505" mass="55240">MTNTTDTSTDVSADELPSRGRVPTGLTGLDEILDGGYLDKRNYLVRGSPGVGKTLIGFHFLAAGVHADDRVLFINLGEAESDIRQNAAQFGFGGEFETVPIVDLSPSAGYFTDAGDIFPPDEVEGRSVTQEIVDEVLAHEPDRVVVDPLSQFRYLSTDEAHFRKQVLSFLKFLKESEATVVLTSESTTATPDDDIQFMSDGVVTLDYSSTARTLEISKFRGSDFQGGTHAVRIDDDGMTVFPRLRPGKHRADFSPDPISSGVPEMDQLLHGGLERGTVTLISGPTGVGKTTTGAQFMKEAAGRGDRSVVYLFEEAKTTFLHRSEAIHMPVRDMIDRGTLAVKEIESLQLSSEELSNDIRHEIEEEDTGIVMIDGIEGYQHTIRGDSDRVVTELHALCSYLQNMGVTTILIGEVGAVTGDFRVTKHEISYLADNVLFLRYLELDGHLRKAIGVLKKRASDFERTLRGFEITEYGIAVGDPLTGLRGVLRGEPRWIEDSNTSAGSNG</sequence>
<dbReference type="InterPro" id="IPR027417">
    <property type="entry name" value="P-loop_NTPase"/>
</dbReference>
<keyword evidence="10" id="KW-1185">Reference proteome</keyword>
<dbReference type="RefSeq" id="WP_276302778.1">
    <property type="nucleotide sequence ID" value="NZ_CP119992.1"/>
</dbReference>
<comment type="caution">
    <text evidence="9">The sequence shown here is derived from an EMBL/GenBank/DDBJ whole genome shotgun (WGS) entry which is preliminary data.</text>
</comment>
<name>A0ABD6AC80_9EURY</name>
<dbReference type="Pfam" id="PF06745">
    <property type="entry name" value="ATPase"/>
    <property type="match status" value="2"/>
</dbReference>
<evidence type="ECO:0000259" key="8">
    <source>
        <dbReference type="PROSITE" id="PS51146"/>
    </source>
</evidence>
<dbReference type="GeneID" id="79315330"/>
<evidence type="ECO:0000256" key="4">
    <source>
        <dbReference type="ARBA" id="ARBA00022737"/>
    </source>
</evidence>
<dbReference type="InterPro" id="IPR003593">
    <property type="entry name" value="AAA+_ATPase"/>
</dbReference>
<dbReference type="InterPro" id="IPR014774">
    <property type="entry name" value="KaiC-like_dom"/>
</dbReference>
<dbReference type="InterPro" id="IPR051347">
    <property type="entry name" value="Circadian_clock_KaiC-rel"/>
</dbReference>
<reference evidence="9 10" key="1">
    <citation type="journal article" date="2019" name="Int. J. Syst. Evol. Microbiol.">
        <title>The Global Catalogue of Microorganisms (GCM) 10K type strain sequencing project: providing services to taxonomists for standard genome sequencing and annotation.</title>
        <authorList>
            <consortium name="The Broad Institute Genomics Platform"/>
            <consortium name="The Broad Institute Genome Sequencing Center for Infectious Disease"/>
            <person name="Wu L."/>
            <person name="Ma J."/>
        </authorList>
    </citation>
    <scope>NUCLEOTIDE SEQUENCE [LARGE SCALE GENOMIC DNA]</scope>
    <source>
        <strain evidence="9 10">PSR21</strain>
    </source>
</reference>
<keyword evidence="2" id="KW-0597">Phosphoprotein</keyword>
<dbReference type="GO" id="GO:0016787">
    <property type="term" value="F:hydrolase activity"/>
    <property type="evidence" value="ECO:0007669"/>
    <property type="project" value="UniProtKB-KW"/>
</dbReference>
<dbReference type="EC" id="2.7.11.1" evidence="1"/>
<dbReference type="Proteomes" id="UP001596547">
    <property type="component" value="Unassembled WGS sequence"/>
</dbReference>
<protein>
    <recommendedName>
        <fullName evidence="1">non-specific serine/threonine protein kinase</fullName>
        <ecNumber evidence="1">2.7.11.1</ecNumber>
    </recommendedName>
</protein>
<dbReference type="PIRSF" id="PIRSF039117">
    <property type="entry name" value="KaiC"/>
    <property type="match status" value="1"/>
</dbReference>
<dbReference type="PANTHER" id="PTHR42926">
    <property type="match status" value="1"/>
</dbReference>
<dbReference type="GO" id="GO:0004674">
    <property type="term" value="F:protein serine/threonine kinase activity"/>
    <property type="evidence" value="ECO:0007669"/>
    <property type="project" value="UniProtKB-EC"/>
</dbReference>
<keyword evidence="6" id="KW-0378">Hydrolase</keyword>
<keyword evidence="4" id="KW-0677">Repeat</keyword>
<gene>
    <name evidence="9" type="ORF">ACFQPE_14460</name>
</gene>
<dbReference type="EMBL" id="JBHTBF010000002">
    <property type="protein sequence ID" value="MFC7317987.1"/>
    <property type="molecule type" value="Genomic_DNA"/>
</dbReference>
<dbReference type="PANTHER" id="PTHR42926:SF1">
    <property type="entry name" value="CIRCADIAN CLOCK OSCILLATOR PROTEIN KAIC 1"/>
    <property type="match status" value="1"/>
</dbReference>
<evidence type="ECO:0000256" key="7">
    <source>
        <dbReference type="SAM" id="MobiDB-lite"/>
    </source>
</evidence>
<accession>A0ABD6AC80</accession>
<organism evidence="9 10">
    <name type="scientific">Halomarina halobia</name>
    <dbReference type="NCBI Taxonomy" id="3033386"/>
    <lineage>
        <taxon>Archaea</taxon>
        <taxon>Methanobacteriati</taxon>
        <taxon>Methanobacteriota</taxon>
        <taxon>Stenosarchaea group</taxon>
        <taxon>Halobacteria</taxon>
        <taxon>Halobacteriales</taxon>
        <taxon>Natronomonadaceae</taxon>
        <taxon>Halomarina</taxon>
    </lineage>
</organism>
<dbReference type="PROSITE" id="PS51146">
    <property type="entry name" value="KAIC"/>
    <property type="match status" value="2"/>
</dbReference>
<dbReference type="SUPFAM" id="SSF52540">
    <property type="entry name" value="P-loop containing nucleoside triphosphate hydrolases"/>
    <property type="match status" value="2"/>
</dbReference>
<evidence type="ECO:0000313" key="10">
    <source>
        <dbReference type="Proteomes" id="UP001596547"/>
    </source>
</evidence>
<evidence type="ECO:0000256" key="5">
    <source>
        <dbReference type="ARBA" id="ARBA00022777"/>
    </source>
</evidence>
<evidence type="ECO:0000256" key="6">
    <source>
        <dbReference type="ARBA" id="ARBA00022801"/>
    </source>
</evidence>
<dbReference type="InterPro" id="IPR030665">
    <property type="entry name" value="KaiC"/>
</dbReference>
<evidence type="ECO:0000256" key="1">
    <source>
        <dbReference type="ARBA" id="ARBA00012513"/>
    </source>
</evidence>
<proteinExistence type="predicted"/>
<feature type="domain" description="KaiC" evidence="8">
    <location>
        <begin position="20"/>
        <end position="254"/>
    </location>
</feature>
<dbReference type="Gene3D" id="3.40.50.300">
    <property type="entry name" value="P-loop containing nucleotide triphosphate hydrolases"/>
    <property type="match status" value="2"/>
</dbReference>
<dbReference type="SMART" id="SM00382">
    <property type="entry name" value="AAA"/>
    <property type="match status" value="2"/>
</dbReference>
<dbReference type="AlphaFoldDB" id="A0ABD6AC80"/>
<evidence type="ECO:0000256" key="2">
    <source>
        <dbReference type="ARBA" id="ARBA00022553"/>
    </source>
</evidence>
<dbReference type="InterPro" id="IPR010624">
    <property type="entry name" value="KaiC_dom"/>
</dbReference>
<evidence type="ECO:0000256" key="3">
    <source>
        <dbReference type="ARBA" id="ARBA00022679"/>
    </source>
</evidence>
<keyword evidence="5" id="KW-0418">Kinase</keyword>
<keyword evidence="3" id="KW-0808">Transferase</keyword>
<feature type="domain" description="KaiC" evidence="8">
    <location>
        <begin position="256"/>
        <end position="490"/>
    </location>
</feature>